<dbReference type="EMBL" id="JBDFQZ010000008">
    <property type="protein sequence ID" value="KAK9700065.1"/>
    <property type="molecule type" value="Genomic_DNA"/>
</dbReference>
<evidence type="ECO:0000256" key="2">
    <source>
        <dbReference type="ARBA" id="ARBA00022679"/>
    </source>
</evidence>
<proteinExistence type="inferred from homology"/>
<protein>
    <submittedName>
        <fullName evidence="3">Uncharacterized protein</fullName>
    </submittedName>
</protein>
<name>A0AAW1JAN1_SAPOF</name>
<dbReference type="PANTHER" id="PTHR11926">
    <property type="entry name" value="GLUCOSYL/GLUCURONOSYL TRANSFERASES"/>
    <property type="match status" value="1"/>
</dbReference>
<sequence>MRQLIKSSKVSNDRKYKATKHSKYENLINHSVEKPQKLTKAQTFQKLTRTAMEGGASQGTKTRRRILLFPLPLQGHVTPMLNLANILHCKGFLITIIHTHYNSPNPTYFPHFNFHYLDDGLPKNSVLNSKDLTTILSVLNVNCIEPFQNCLSQILSTTDRNQEFVACLISDPVWSFAGSIAQSFNLPRMSLRTGSMSSFLVYDSLPSLRQKGYFPLQEAKLDERIPELPHLRVRDLPAEYQHDILGIMVKETNNSDGLICNTFEELEASSIARAHNTLPDNIFPIGPMHKYSQTTAASIWEQDQTSISWLNTQAPKTVLYVSFGSIAAISKTEFLEMAWGLANSKQPFLWVVRPGLGQGLELDELLPQGYLQMVGERGLIVKWAPQLEVLAHPAVGGFWTHCGWNSTVESISEGVPMLCLPFFADQAINARNVCDFWKIGLLLEKRTREDIQNAIAKLMVDKEGAEMRNRITDLKEKAKVCLTIGGSSYESMEQLTSYLSSL</sequence>
<keyword evidence="4" id="KW-1185">Reference proteome</keyword>
<dbReference type="GO" id="GO:0016135">
    <property type="term" value="P:saponin biosynthetic process"/>
    <property type="evidence" value="ECO:0007669"/>
    <property type="project" value="UniProtKB-ARBA"/>
</dbReference>
<keyword evidence="2" id="KW-0808">Transferase</keyword>
<dbReference type="Pfam" id="PF00201">
    <property type="entry name" value="UDPGT"/>
    <property type="match status" value="1"/>
</dbReference>
<dbReference type="GO" id="GO:0080044">
    <property type="term" value="F:quercetin 7-O-glucosyltransferase activity"/>
    <property type="evidence" value="ECO:0007669"/>
    <property type="project" value="TreeGrafter"/>
</dbReference>
<dbReference type="InterPro" id="IPR002213">
    <property type="entry name" value="UDP_glucos_trans"/>
</dbReference>
<dbReference type="SUPFAM" id="SSF53756">
    <property type="entry name" value="UDP-Glycosyltransferase/glycogen phosphorylase"/>
    <property type="match status" value="1"/>
</dbReference>
<comment type="similarity">
    <text evidence="1">Belongs to the UDP-glycosyltransferase family.</text>
</comment>
<evidence type="ECO:0000313" key="4">
    <source>
        <dbReference type="Proteomes" id="UP001443914"/>
    </source>
</evidence>
<dbReference type="GO" id="GO:0080043">
    <property type="term" value="F:quercetin 3-O-glucosyltransferase activity"/>
    <property type="evidence" value="ECO:0007669"/>
    <property type="project" value="TreeGrafter"/>
</dbReference>
<accession>A0AAW1JAN1</accession>
<comment type="caution">
    <text evidence="3">The sequence shown here is derived from an EMBL/GenBank/DDBJ whole genome shotgun (WGS) entry which is preliminary data.</text>
</comment>
<dbReference type="FunFam" id="3.40.50.2000:FF:000120">
    <property type="entry name" value="UDP-glycosyltransferase 76C1"/>
    <property type="match status" value="1"/>
</dbReference>
<evidence type="ECO:0000256" key="1">
    <source>
        <dbReference type="ARBA" id="ARBA00009995"/>
    </source>
</evidence>
<reference evidence="3" key="1">
    <citation type="submission" date="2024-03" db="EMBL/GenBank/DDBJ databases">
        <title>WGS assembly of Saponaria officinalis var. Norfolk2.</title>
        <authorList>
            <person name="Jenkins J."/>
            <person name="Shu S."/>
            <person name="Grimwood J."/>
            <person name="Barry K."/>
            <person name="Goodstein D."/>
            <person name="Schmutz J."/>
            <person name="Leebens-Mack J."/>
            <person name="Osbourn A."/>
        </authorList>
    </citation>
    <scope>NUCLEOTIDE SEQUENCE [LARGE SCALE GENOMIC DNA]</scope>
    <source>
        <strain evidence="3">JIC</strain>
    </source>
</reference>
<dbReference type="PANTHER" id="PTHR11926:SF1464">
    <property type="entry name" value="UDP-GLYCOSYLTRANSFERASE 76B1-LIKE"/>
    <property type="match status" value="1"/>
</dbReference>
<dbReference type="GO" id="GO:0016104">
    <property type="term" value="P:triterpenoid biosynthetic process"/>
    <property type="evidence" value="ECO:0007669"/>
    <property type="project" value="UniProtKB-ARBA"/>
</dbReference>
<dbReference type="FunFam" id="3.40.50.2000:FF:000040">
    <property type="entry name" value="UDP-glycosyltransferase 76C1"/>
    <property type="match status" value="1"/>
</dbReference>
<dbReference type="Proteomes" id="UP001443914">
    <property type="component" value="Unassembled WGS sequence"/>
</dbReference>
<dbReference type="CDD" id="cd03784">
    <property type="entry name" value="GT1_Gtf-like"/>
    <property type="match status" value="1"/>
</dbReference>
<dbReference type="Gene3D" id="3.40.50.2000">
    <property type="entry name" value="Glycogen Phosphorylase B"/>
    <property type="match status" value="2"/>
</dbReference>
<dbReference type="AlphaFoldDB" id="A0AAW1JAN1"/>
<organism evidence="3 4">
    <name type="scientific">Saponaria officinalis</name>
    <name type="common">Common soapwort</name>
    <name type="synonym">Lychnis saponaria</name>
    <dbReference type="NCBI Taxonomy" id="3572"/>
    <lineage>
        <taxon>Eukaryota</taxon>
        <taxon>Viridiplantae</taxon>
        <taxon>Streptophyta</taxon>
        <taxon>Embryophyta</taxon>
        <taxon>Tracheophyta</taxon>
        <taxon>Spermatophyta</taxon>
        <taxon>Magnoliopsida</taxon>
        <taxon>eudicotyledons</taxon>
        <taxon>Gunneridae</taxon>
        <taxon>Pentapetalae</taxon>
        <taxon>Caryophyllales</taxon>
        <taxon>Caryophyllaceae</taxon>
        <taxon>Caryophylleae</taxon>
        <taxon>Saponaria</taxon>
    </lineage>
</organism>
<evidence type="ECO:0000313" key="3">
    <source>
        <dbReference type="EMBL" id="KAK9700065.1"/>
    </source>
</evidence>
<gene>
    <name evidence="3" type="ORF">RND81_08G215100</name>
</gene>